<protein>
    <recommendedName>
        <fullName evidence="3">Glycosyl transferase family 3 N-terminal domain-containing protein</fullName>
    </recommendedName>
</protein>
<proteinExistence type="predicted"/>
<evidence type="ECO:0000313" key="4">
    <source>
        <dbReference type="EMBL" id="SVE36752.1"/>
    </source>
</evidence>
<dbReference type="GO" id="GO:0004048">
    <property type="term" value="F:anthranilate phosphoribosyltransferase activity"/>
    <property type="evidence" value="ECO:0007669"/>
    <property type="project" value="InterPro"/>
</dbReference>
<keyword evidence="1" id="KW-0328">Glycosyltransferase</keyword>
<dbReference type="Gene3D" id="1.20.970.10">
    <property type="entry name" value="Transferase, Pyrimidine Nucleoside Phosphorylase, Chain C"/>
    <property type="match status" value="1"/>
</dbReference>
<dbReference type="InterPro" id="IPR036320">
    <property type="entry name" value="Glycosyl_Trfase_fam3_N_dom_sf"/>
</dbReference>
<gene>
    <name evidence="4" type="ORF">METZ01_LOCUS489606</name>
</gene>
<feature type="domain" description="Glycosyl transferase family 3 N-terminal" evidence="3">
    <location>
        <begin position="9"/>
        <end position="72"/>
    </location>
</feature>
<evidence type="ECO:0000256" key="2">
    <source>
        <dbReference type="ARBA" id="ARBA00022679"/>
    </source>
</evidence>
<dbReference type="GO" id="GO:0000162">
    <property type="term" value="P:L-tryptophan biosynthetic process"/>
    <property type="evidence" value="ECO:0007669"/>
    <property type="project" value="InterPro"/>
</dbReference>
<dbReference type="PANTHER" id="PTHR43285:SF4">
    <property type="entry name" value="TRANSFERASE"/>
    <property type="match status" value="1"/>
</dbReference>
<accession>A0A383CX31</accession>
<evidence type="ECO:0000256" key="1">
    <source>
        <dbReference type="ARBA" id="ARBA00022676"/>
    </source>
</evidence>
<dbReference type="GO" id="GO:0005829">
    <property type="term" value="C:cytosol"/>
    <property type="evidence" value="ECO:0007669"/>
    <property type="project" value="TreeGrafter"/>
</dbReference>
<reference evidence="4" key="1">
    <citation type="submission" date="2018-05" db="EMBL/GenBank/DDBJ databases">
        <authorList>
            <person name="Lanie J.A."/>
            <person name="Ng W.-L."/>
            <person name="Kazmierczak K.M."/>
            <person name="Andrzejewski T.M."/>
            <person name="Davidsen T.M."/>
            <person name="Wayne K.J."/>
            <person name="Tettelin H."/>
            <person name="Glass J.I."/>
            <person name="Rusch D."/>
            <person name="Podicherti R."/>
            <person name="Tsui H.-C.T."/>
            <person name="Winkler M.E."/>
        </authorList>
    </citation>
    <scope>NUCLEOTIDE SEQUENCE</scope>
</reference>
<dbReference type="PANTHER" id="PTHR43285">
    <property type="entry name" value="ANTHRANILATE PHOSPHORIBOSYLTRANSFERASE"/>
    <property type="match status" value="1"/>
</dbReference>
<organism evidence="4">
    <name type="scientific">marine metagenome</name>
    <dbReference type="NCBI Taxonomy" id="408172"/>
    <lineage>
        <taxon>unclassified sequences</taxon>
        <taxon>metagenomes</taxon>
        <taxon>ecological metagenomes</taxon>
    </lineage>
</organism>
<keyword evidence="2" id="KW-0808">Transferase</keyword>
<sequence length="196" mass="21730">MNTQNLIHSIIQRIATGPELSKNIETEEAKVAMSAILSGEIDEVQAAIFLIALRMKRETMEENIGILEALLKFTDCQKIDVDNLVDIGDPYSGYNRSIPISAFLPPLLAELGLPTLIHGLDSVSPKYGLTHRHINQALGINVDLSVSESKARIEDSDIGWSYVDQNQYCKPLHDLVPLRNKVIKRTVLNTVETLIG</sequence>
<dbReference type="Pfam" id="PF02885">
    <property type="entry name" value="Glycos_trans_3N"/>
    <property type="match status" value="1"/>
</dbReference>
<dbReference type="InterPro" id="IPR035902">
    <property type="entry name" value="Nuc_phospho_transferase"/>
</dbReference>
<dbReference type="SUPFAM" id="SSF47648">
    <property type="entry name" value="Nucleoside phosphorylase/phosphoribosyltransferase N-terminal domain"/>
    <property type="match status" value="1"/>
</dbReference>
<feature type="non-terminal residue" evidence="4">
    <location>
        <position position="196"/>
    </location>
</feature>
<dbReference type="SUPFAM" id="SSF52418">
    <property type="entry name" value="Nucleoside phosphorylase/phosphoribosyltransferase catalytic domain"/>
    <property type="match status" value="1"/>
</dbReference>
<evidence type="ECO:0000259" key="3">
    <source>
        <dbReference type="Pfam" id="PF02885"/>
    </source>
</evidence>
<dbReference type="AlphaFoldDB" id="A0A383CX31"/>
<dbReference type="Gene3D" id="3.40.1030.10">
    <property type="entry name" value="Nucleoside phosphorylase/phosphoribosyltransferase catalytic domain"/>
    <property type="match status" value="1"/>
</dbReference>
<name>A0A383CX31_9ZZZZ</name>
<dbReference type="InterPro" id="IPR017459">
    <property type="entry name" value="Glycosyl_Trfase_fam3_N_dom"/>
</dbReference>
<dbReference type="EMBL" id="UINC01212430">
    <property type="protein sequence ID" value="SVE36752.1"/>
    <property type="molecule type" value="Genomic_DNA"/>
</dbReference>
<dbReference type="InterPro" id="IPR005940">
    <property type="entry name" value="Anthranilate_Pribosyl_Tfrase"/>
</dbReference>